<feature type="region of interest" description="Disordered" evidence="1">
    <location>
        <begin position="1"/>
        <end position="20"/>
    </location>
</feature>
<dbReference type="Proteomes" id="UP001153269">
    <property type="component" value="Unassembled WGS sequence"/>
</dbReference>
<evidence type="ECO:0000313" key="3">
    <source>
        <dbReference type="Proteomes" id="UP001153269"/>
    </source>
</evidence>
<evidence type="ECO:0000313" key="2">
    <source>
        <dbReference type="EMBL" id="CAB1453800.1"/>
    </source>
</evidence>
<dbReference type="AlphaFoldDB" id="A0A9N7VQA2"/>
<name>A0A9N7VQA2_PLEPL</name>
<accession>A0A9N7VQA2</accession>
<protein>
    <submittedName>
        <fullName evidence="2">Uncharacterized protein</fullName>
    </submittedName>
</protein>
<proteinExistence type="predicted"/>
<reference evidence="2" key="1">
    <citation type="submission" date="2020-03" db="EMBL/GenBank/DDBJ databases">
        <authorList>
            <person name="Weist P."/>
        </authorList>
    </citation>
    <scope>NUCLEOTIDE SEQUENCE</scope>
</reference>
<sequence length="159" mass="17715">MSVSKPIGTVQPQSRGCKQQPNCRRLLERTTGQSVLASPLAATTRQQYHSFLGPVLLAEQAGVHLDVTYERQAQGSALAFPHWLTVKGIEVLEGMEYHHHGYRGYSQRSSQLDIHGAISVCRCFSLNNRSSPKQPDSLRCSALCPQQYAQQYGSRSDER</sequence>
<evidence type="ECO:0000256" key="1">
    <source>
        <dbReference type="SAM" id="MobiDB-lite"/>
    </source>
</evidence>
<gene>
    <name evidence="2" type="ORF">PLEPLA_LOCUS41560</name>
</gene>
<keyword evidence="3" id="KW-1185">Reference proteome</keyword>
<dbReference type="EMBL" id="CADEAL010004185">
    <property type="protein sequence ID" value="CAB1453800.1"/>
    <property type="molecule type" value="Genomic_DNA"/>
</dbReference>
<feature type="compositionally biased region" description="Polar residues" evidence="1">
    <location>
        <begin position="10"/>
        <end position="20"/>
    </location>
</feature>
<organism evidence="2 3">
    <name type="scientific">Pleuronectes platessa</name>
    <name type="common">European plaice</name>
    <dbReference type="NCBI Taxonomy" id="8262"/>
    <lineage>
        <taxon>Eukaryota</taxon>
        <taxon>Metazoa</taxon>
        <taxon>Chordata</taxon>
        <taxon>Craniata</taxon>
        <taxon>Vertebrata</taxon>
        <taxon>Euteleostomi</taxon>
        <taxon>Actinopterygii</taxon>
        <taxon>Neopterygii</taxon>
        <taxon>Teleostei</taxon>
        <taxon>Neoteleostei</taxon>
        <taxon>Acanthomorphata</taxon>
        <taxon>Carangaria</taxon>
        <taxon>Pleuronectiformes</taxon>
        <taxon>Pleuronectoidei</taxon>
        <taxon>Pleuronectidae</taxon>
        <taxon>Pleuronectes</taxon>
    </lineage>
</organism>
<comment type="caution">
    <text evidence="2">The sequence shown here is derived from an EMBL/GenBank/DDBJ whole genome shotgun (WGS) entry which is preliminary data.</text>
</comment>